<comment type="caution">
    <text evidence="2">The sequence shown here is derived from an EMBL/GenBank/DDBJ whole genome shotgun (WGS) entry which is preliminary data.</text>
</comment>
<reference evidence="2 3" key="1">
    <citation type="journal article" date="2023" name="Arcadia Sci">
        <title>De novo assembly of a long-read Amblyomma americanum tick genome.</title>
        <authorList>
            <person name="Chou S."/>
            <person name="Poskanzer K.E."/>
            <person name="Rollins M."/>
            <person name="Thuy-Boun P.S."/>
        </authorList>
    </citation>
    <scope>NUCLEOTIDE SEQUENCE [LARGE SCALE GENOMIC DNA]</scope>
    <source>
        <strain evidence="2">F_SG_1</strain>
        <tissue evidence="2">Salivary glands</tissue>
    </source>
</reference>
<name>A0AAQ4EEQ5_AMBAM</name>
<feature type="region of interest" description="Disordered" evidence="1">
    <location>
        <begin position="1"/>
        <end position="71"/>
    </location>
</feature>
<accession>A0AAQ4EEQ5</accession>
<feature type="compositionally biased region" description="Basic and acidic residues" evidence="1">
    <location>
        <begin position="1"/>
        <end position="10"/>
    </location>
</feature>
<feature type="compositionally biased region" description="Polar residues" evidence="1">
    <location>
        <begin position="20"/>
        <end position="33"/>
    </location>
</feature>
<keyword evidence="3" id="KW-1185">Reference proteome</keyword>
<organism evidence="2 3">
    <name type="scientific">Amblyomma americanum</name>
    <name type="common">Lone star tick</name>
    <dbReference type="NCBI Taxonomy" id="6943"/>
    <lineage>
        <taxon>Eukaryota</taxon>
        <taxon>Metazoa</taxon>
        <taxon>Ecdysozoa</taxon>
        <taxon>Arthropoda</taxon>
        <taxon>Chelicerata</taxon>
        <taxon>Arachnida</taxon>
        <taxon>Acari</taxon>
        <taxon>Parasitiformes</taxon>
        <taxon>Ixodida</taxon>
        <taxon>Ixodoidea</taxon>
        <taxon>Ixodidae</taxon>
        <taxon>Amblyomminae</taxon>
        <taxon>Amblyomma</taxon>
    </lineage>
</organism>
<evidence type="ECO:0000313" key="2">
    <source>
        <dbReference type="EMBL" id="KAK8773267.1"/>
    </source>
</evidence>
<gene>
    <name evidence="2" type="ORF">V5799_012201</name>
</gene>
<protein>
    <submittedName>
        <fullName evidence="2">Uncharacterized protein</fullName>
    </submittedName>
</protein>
<sequence>MERQRTRLALEAEVGAVPNTPETETESGTQPPTKRQKGTHAPSFLECRDNRLDTAFPPWSPEKSNDIVDSL</sequence>
<dbReference type="Proteomes" id="UP001321473">
    <property type="component" value="Unassembled WGS sequence"/>
</dbReference>
<evidence type="ECO:0000256" key="1">
    <source>
        <dbReference type="SAM" id="MobiDB-lite"/>
    </source>
</evidence>
<dbReference type="EMBL" id="JARKHS020017156">
    <property type="protein sequence ID" value="KAK8773267.1"/>
    <property type="molecule type" value="Genomic_DNA"/>
</dbReference>
<proteinExistence type="predicted"/>
<dbReference type="AlphaFoldDB" id="A0AAQ4EEQ5"/>
<evidence type="ECO:0000313" key="3">
    <source>
        <dbReference type="Proteomes" id="UP001321473"/>
    </source>
</evidence>